<keyword evidence="7 8" id="KW-0408">Iron</keyword>
<protein>
    <submittedName>
        <fullName evidence="11">Pyrrolo-quinoline quinone</fullName>
    </submittedName>
</protein>
<evidence type="ECO:0000313" key="12">
    <source>
        <dbReference type="Proteomes" id="UP000648075"/>
    </source>
</evidence>
<dbReference type="Proteomes" id="UP000648075">
    <property type="component" value="Unassembled WGS sequence"/>
</dbReference>
<dbReference type="RefSeq" id="WP_189622522.1">
    <property type="nucleotide sequence ID" value="NZ_BMZA01000031.1"/>
</dbReference>
<feature type="signal peptide" evidence="9">
    <location>
        <begin position="1"/>
        <end position="21"/>
    </location>
</feature>
<dbReference type="GO" id="GO:0020037">
    <property type="term" value="F:heme binding"/>
    <property type="evidence" value="ECO:0007669"/>
    <property type="project" value="InterPro"/>
</dbReference>
<evidence type="ECO:0000256" key="1">
    <source>
        <dbReference type="ARBA" id="ARBA00001931"/>
    </source>
</evidence>
<keyword evidence="4 8" id="KW-0479">Metal-binding</keyword>
<evidence type="ECO:0000256" key="3">
    <source>
        <dbReference type="ARBA" id="ARBA00022617"/>
    </source>
</evidence>
<evidence type="ECO:0000259" key="10">
    <source>
        <dbReference type="PROSITE" id="PS51007"/>
    </source>
</evidence>
<dbReference type="EMBL" id="BMZA01000031">
    <property type="protein sequence ID" value="GGZ16916.1"/>
    <property type="molecule type" value="Genomic_DNA"/>
</dbReference>
<evidence type="ECO:0000313" key="11">
    <source>
        <dbReference type="EMBL" id="GGZ16916.1"/>
    </source>
</evidence>
<keyword evidence="5 9" id="KW-0732">Signal</keyword>
<dbReference type="PANTHER" id="PTHR32303:SF10">
    <property type="entry name" value="OUTER MEMBRANE PROTEIN ASSEMBLY FACTOR BAMB"/>
    <property type="match status" value="1"/>
</dbReference>
<dbReference type="InterPro" id="IPR011047">
    <property type="entry name" value="Quinoprotein_ADH-like_sf"/>
</dbReference>
<reference evidence="11" key="1">
    <citation type="journal article" date="2014" name="Int. J. Syst. Evol. Microbiol.">
        <title>Complete genome sequence of Corynebacterium casei LMG S-19264T (=DSM 44701T), isolated from a smear-ripened cheese.</title>
        <authorList>
            <consortium name="US DOE Joint Genome Institute (JGI-PGF)"/>
            <person name="Walter F."/>
            <person name="Albersmeier A."/>
            <person name="Kalinowski J."/>
            <person name="Ruckert C."/>
        </authorList>
    </citation>
    <scope>NUCLEOTIDE SEQUENCE</scope>
    <source>
        <strain evidence="11">KCTC 32255</strain>
    </source>
</reference>
<dbReference type="InterPro" id="IPR002372">
    <property type="entry name" value="PQQ_rpt_dom"/>
</dbReference>
<accession>A0A918PNG9</accession>
<comment type="caution">
    <text evidence="11">The sequence shown here is derived from an EMBL/GenBank/DDBJ whole genome shotgun (WGS) entry which is preliminary data.</text>
</comment>
<dbReference type="GO" id="GO:0009055">
    <property type="term" value="F:electron transfer activity"/>
    <property type="evidence" value="ECO:0007669"/>
    <property type="project" value="InterPro"/>
</dbReference>
<dbReference type="AlphaFoldDB" id="A0A918PNG9"/>
<evidence type="ECO:0000256" key="2">
    <source>
        <dbReference type="ARBA" id="ARBA00008156"/>
    </source>
</evidence>
<dbReference type="SUPFAM" id="SSF46626">
    <property type="entry name" value="Cytochrome c"/>
    <property type="match status" value="1"/>
</dbReference>
<name>A0A918PNG9_9SPHN</name>
<reference evidence="11" key="2">
    <citation type="submission" date="2020-09" db="EMBL/GenBank/DDBJ databases">
        <authorList>
            <person name="Sun Q."/>
            <person name="Kim S."/>
        </authorList>
    </citation>
    <scope>NUCLEOTIDE SEQUENCE</scope>
    <source>
        <strain evidence="11">KCTC 32255</strain>
    </source>
</reference>
<comment type="cofactor">
    <cofactor evidence="1">
        <name>pyrroloquinoline quinone</name>
        <dbReference type="ChEBI" id="CHEBI:58442"/>
    </cofactor>
</comment>
<dbReference type="GO" id="GO:0046872">
    <property type="term" value="F:metal ion binding"/>
    <property type="evidence" value="ECO:0007669"/>
    <property type="project" value="UniProtKB-KW"/>
</dbReference>
<dbReference type="Pfam" id="PF01011">
    <property type="entry name" value="PQQ"/>
    <property type="match status" value="2"/>
</dbReference>
<proteinExistence type="inferred from homology"/>
<organism evidence="11 12">
    <name type="scientific">Novosphingobium colocasiae</name>
    <dbReference type="NCBI Taxonomy" id="1256513"/>
    <lineage>
        <taxon>Bacteria</taxon>
        <taxon>Pseudomonadati</taxon>
        <taxon>Pseudomonadota</taxon>
        <taxon>Alphaproteobacteria</taxon>
        <taxon>Sphingomonadales</taxon>
        <taxon>Sphingomonadaceae</taxon>
        <taxon>Novosphingobium</taxon>
    </lineage>
</organism>
<dbReference type="GO" id="GO:0016491">
    <property type="term" value="F:oxidoreductase activity"/>
    <property type="evidence" value="ECO:0007669"/>
    <property type="project" value="UniProtKB-KW"/>
</dbReference>
<dbReference type="SUPFAM" id="SSF50998">
    <property type="entry name" value="Quinoprotein alcohol dehydrogenase-like"/>
    <property type="match status" value="1"/>
</dbReference>
<keyword evidence="12" id="KW-1185">Reference proteome</keyword>
<dbReference type="InterPro" id="IPR036909">
    <property type="entry name" value="Cyt_c-like_dom_sf"/>
</dbReference>
<evidence type="ECO:0000256" key="4">
    <source>
        <dbReference type="ARBA" id="ARBA00022723"/>
    </source>
</evidence>
<sequence>MRKHVILAFSLAAAISAATGAAKPAKVGAAGPAGSSAYSAKCAACHGAKLEGGFGPPLSGSGFKAKWSAKGLASLANYIKANMPPSDAGSLSAAQANQLAAMIGTKNGIIPKAAVKAVGSSPVPSPVSNSKKAIQAKADESAEGGIGSAILNEDGFYRGRIKQRKDILSAISPVTDASLQAPPAEDWLGSRRTLDGLASSPLKQINRDNVGNLTLAWSLALPSGTNGITPLVHDGVMFINSDGTVKALSVADGDELWSFSRSAENVPLGPPVSQPRSMAMYQDRLYVPTLDNHMIALDIHTGKVIWDHLIETPKITLRISAPPLIARGKIFQGMAGCAGAQETGGCFLVALDAQTGKELWRFYTLPRKGDPGFDTWGGAPASERFGGSIWSAPTYDSETGLIYFGVGQTYHVAPLLKKSKTDESNRALYTNATLALDPDTGKRIWFYQHMERDVWDFDWAFERYAFTMKAADGPRRVVGTVGKLGILDVLDAKTGAYVASFDMGMQDLVTAIDPKTGQKTTNPAAEPQDGVFKHICPFAGGVRNWPATSFDGSQGVLYVPFTRSCMNYAFHGDRTLDISYAMAPPVQGNGMLGGVMAIDMQSLKPLWVQEQRAAASSGVLATDGGVVFAGDRDRWFRALDSSNGKVLWQTRLDRRLSSNPITFAHGNNQYVAIVSGGGAPNDATQESLNPEISKTAPGVTLWVFRSN</sequence>
<evidence type="ECO:0000256" key="6">
    <source>
        <dbReference type="ARBA" id="ARBA00023002"/>
    </source>
</evidence>
<evidence type="ECO:0000256" key="5">
    <source>
        <dbReference type="ARBA" id="ARBA00022729"/>
    </source>
</evidence>
<dbReference type="Gene3D" id="1.10.760.10">
    <property type="entry name" value="Cytochrome c-like domain"/>
    <property type="match status" value="1"/>
</dbReference>
<dbReference type="InterPro" id="IPR009056">
    <property type="entry name" value="Cyt_c-like_dom"/>
</dbReference>
<dbReference type="PANTHER" id="PTHR32303">
    <property type="entry name" value="QUINOPROTEIN ALCOHOL DEHYDROGENASE (CYTOCHROME C)"/>
    <property type="match status" value="1"/>
</dbReference>
<keyword evidence="3 8" id="KW-0349">Heme</keyword>
<comment type="similarity">
    <text evidence="2">Belongs to the bacterial PQQ dehydrogenase family.</text>
</comment>
<gene>
    <name evidence="11" type="ORF">GCM10011614_34410</name>
</gene>
<dbReference type="PROSITE" id="PS51007">
    <property type="entry name" value="CYTC"/>
    <property type="match status" value="1"/>
</dbReference>
<dbReference type="SMART" id="SM00564">
    <property type="entry name" value="PQQ"/>
    <property type="match status" value="5"/>
</dbReference>
<dbReference type="InterPro" id="IPR018391">
    <property type="entry name" value="PQQ_b-propeller_rpt"/>
</dbReference>
<dbReference type="Pfam" id="PF13442">
    <property type="entry name" value="Cytochrome_CBB3"/>
    <property type="match status" value="1"/>
</dbReference>
<feature type="chain" id="PRO_5037710750" evidence="9">
    <location>
        <begin position="22"/>
        <end position="707"/>
    </location>
</feature>
<evidence type="ECO:0000256" key="7">
    <source>
        <dbReference type="ARBA" id="ARBA00023004"/>
    </source>
</evidence>
<keyword evidence="6" id="KW-0560">Oxidoreductase</keyword>
<evidence type="ECO:0000256" key="9">
    <source>
        <dbReference type="SAM" id="SignalP"/>
    </source>
</evidence>
<evidence type="ECO:0000256" key="8">
    <source>
        <dbReference type="PROSITE-ProRule" id="PRU00433"/>
    </source>
</evidence>
<feature type="domain" description="Cytochrome c" evidence="10">
    <location>
        <begin position="29"/>
        <end position="107"/>
    </location>
</feature>
<dbReference type="Gene3D" id="2.140.10.10">
    <property type="entry name" value="Quinoprotein alcohol dehydrogenase-like superfamily"/>
    <property type="match status" value="1"/>
</dbReference>